<gene>
    <name evidence="8" type="primary">NCA2</name>
    <name evidence="8" type="ORF">IMSHALPRED_009491</name>
</gene>
<evidence type="ECO:0000256" key="6">
    <source>
        <dbReference type="SAM" id="MobiDB-lite"/>
    </source>
</evidence>
<evidence type="ECO:0000256" key="3">
    <source>
        <dbReference type="ARBA" id="ARBA00022989"/>
    </source>
</evidence>
<feature type="region of interest" description="Disordered" evidence="6">
    <location>
        <begin position="14"/>
        <end position="51"/>
    </location>
</feature>
<proteinExistence type="predicted"/>
<name>A0A8H3G124_9LECA</name>
<dbReference type="EMBL" id="CAJPDT010000072">
    <property type="protein sequence ID" value="CAF9933825.1"/>
    <property type="molecule type" value="Genomic_DNA"/>
</dbReference>
<evidence type="ECO:0000256" key="4">
    <source>
        <dbReference type="ARBA" id="ARBA00023128"/>
    </source>
</evidence>
<dbReference type="AlphaFoldDB" id="A0A8H3G124"/>
<dbReference type="Pfam" id="PF08637">
    <property type="entry name" value="NCA2"/>
    <property type="match status" value="1"/>
</dbReference>
<comment type="subcellular location">
    <subcellularLocation>
        <location evidence="1">Mitochondrion membrane</location>
        <topology evidence="1">Multi-pass membrane protein</topology>
    </subcellularLocation>
</comment>
<protein>
    <submittedName>
        <fullName evidence="8">Nuclear control of ATPase protein 2</fullName>
    </submittedName>
</protein>
<evidence type="ECO:0000313" key="9">
    <source>
        <dbReference type="Proteomes" id="UP000664534"/>
    </source>
</evidence>
<dbReference type="PANTHER" id="PTHR28234:SF1">
    <property type="entry name" value="NUCLEAR CONTROL OF ATPASE PROTEIN 2"/>
    <property type="match status" value="1"/>
</dbReference>
<dbReference type="Proteomes" id="UP000664534">
    <property type="component" value="Unassembled WGS sequence"/>
</dbReference>
<organism evidence="8 9">
    <name type="scientific">Imshaugia aleurites</name>
    <dbReference type="NCBI Taxonomy" id="172621"/>
    <lineage>
        <taxon>Eukaryota</taxon>
        <taxon>Fungi</taxon>
        <taxon>Dikarya</taxon>
        <taxon>Ascomycota</taxon>
        <taxon>Pezizomycotina</taxon>
        <taxon>Lecanoromycetes</taxon>
        <taxon>OSLEUM clade</taxon>
        <taxon>Lecanoromycetidae</taxon>
        <taxon>Lecanorales</taxon>
        <taxon>Lecanorineae</taxon>
        <taxon>Parmeliaceae</taxon>
        <taxon>Imshaugia</taxon>
    </lineage>
</organism>
<reference evidence="8" key="1">
    <citation type="submission" date="2021-03" db="EMBL/GenBank/DDBJ databases">
        <authorList>
            <person name="Tagirdzhanova G."/>
        </authorList>
    </citation>
    <scope>NUCLEOTIDE SEQUENCE</scope>
</reference>
<dbReference type="OrthoDB" id="413313at2759"/>
<evidence type="ECO:0000256" key="7">
    <source>
        <dbReference type="SAM" id="Phobius"/>
    </source>
</evidence>
<dbReference type="GO" id="GO:0005741">
    <property type="term" value="C:mitochondrial outer membrane"/>
    <property type="evidence" value="ECO:0007669"/>
    <property type="project" value="TreeGrafter"/>
</dbReference>
<dbReference type="InterPro" id="IPR013946">
    <property type="entry name" value="NCA2-like"/>
</dbReference>
<keyword evidence="3 7" id="KW-1133">Transmembrane helix</keyword>
<keyword evidence="9" id="KW-1185">Reference proteome</keyword>
<evidence type="ECO:0000313" key="8">
    <source>
        <dbReference type="EMBL" id="CAF9933825.1"/>
    </source>
</evidence>
<keyword evidence="5 7" id="KW-0472">Membrane</keyword>
<evidence type="ECO:0000256" key="1">
    <source>
        <dbReference type="ARBA" id="ARBA00004225"/>
    </source>
</evidence>
<keyword evidence="4" id="KW-0496">Mitochondrion</keyword>
<sequence length="676" mass="76318">MSFVTDHLSKVDGQLDALQLQKQPSTPSSPDLRSTSDEPRGTSDASGTSERSFDLSQILKIQAAIKTLSTASSSRVLLHPDTIWATLNQTLEASVACSEDSRVHPKQLQELEWLLVSKAATQTYGVILNALLEQTIPLSNEIGYWDQILGSYRYTGLYTVQTSPIRLWYWANDVYGDAWQRLQHIRSAGGDEDEEEERGLSISDRWRQFYGLVKDSARDRSLVDVQSRFLSPLTKSRLEARSKRSHLRRLREMSASGLGILMDEGMIFDADEEAPVSAKDQSNTKEEWQSVVAKSVSLMEMVLQNIHTLELGANEFEETVFMSVDDDSQLSQLDSIEKQSVPRVVRLGSRLQQILRIHIPMHIATSTELTTEYGRPSRLVRYWLPGLALFLSSGTLLRILFNRKAEILTWIRDIGTTSIDFWNNWIVEPSKKVIRTIQHDKDSEIAIMSRESLKGDRDSLERMVIDFACDNANTSTGPLTDSEISMVRAKVREGDLTPVLRAYEKDLRKPFMGTIRGDLIRALLIQVQKTKVDVELAVSGIDALLKSQELVFGFVGLAPGMLVFLSVSRWLGDVLAGRKGKVQGREQGSMIRVLRNVDRILSSSTPSENGMLSYKDHGMLLCEVHILRQKAQRVLPGEIYSEFLEDVSNLVDLRAGVECQARVVERLRWAYSKWLR</sequence>
<dbReference type="PANTHER" id="PTHR28234">
    <property type="entry name" value="NUCLEAR CONTROL OF ATPASE PROTEIN 2"/>
    <property type="match status" value="1"/>
</dbReference>
<evidence type="ECO:0000256" key="2">
    <source>
        <dbReference type="ARBA" id="ARBA00022692"/>
    </source>
</evidence>
<comment type="caution">
    <text evidence="8">The sequence shown here is derived from an EMBL/GenBank/DDBJ whole genome shotgun (WGS) entry which is preliminary data.</text>
</comment>
<feature type="compositionally biased region" description="Polar residues" evidence="6">
    <location>
        <begin position="20"/>
        <end position="33"/>
    </location>
</feature>
<accession>A0A8H3G124</accession>
<evidence type="ECO:0000256" key="5">
    <source>
        <dbReference type="ARBA" id="ARBA00023136"/>
    </source>
</evidence>
<keyword evidence="2 7" id="KW-0812">Transmembrane</keyword>
<feature type="transmembrane region" description="Helical" evidence="7">
    <location>
        <begin position="550"/>
        <end position="571"/>
    </location>
</feature>